<dbReference type="PaxDb" id="3708-A0A078JUC4"/>
<gene>
    <name evidence="1" type="primary">BnaC08g47420D</name>
    <name evidence="1" type="ORF">GSBRNA2T00096023001</name>
</gene>
<evidence type="ECO:0000313" key="1">
    <source>
        <dbReference type="EMBL" id="CDY70055.1"/>
    </source>
</evidence>
<dbReference type="Gramene" id="CDY70055">
    <property type="protein sequence ID" value="CDY70055"/>
    <property type="gene ID" value="GSBRNA2T00096023001"/>
</dbReference>
<reference evidence="1 2" key="1">
    <citation type="journal article" date="2014" name="Science">
        <title>Plant genetics. Early allopolyploid evolution in the post-Neolithic Brassica napus oilseed genome.</title>
        <authorList>
            <person name="Chalhoub B."/>
            <person name="Denoeud F."/>
            <person name="Liu S."/>
            <person name="Parkin I.A."/>
            <person name="Tang H."/>
            <person name="Wang X."/>
            <person name="Chiquet J."/>
            <person name="Belcram H."/>
            <person name="Tong C."/>
            <person name="Samans B."/>
            <person name="Correa M."/>
            <person name="Da Silva C."/>
            <person name="Just J."/>
            <person name="Falentin C."/>
            <person name="Koh C.S."/>
            <person name="Le Clainche I."/>
            <person name="Bernard M."/>
            <person name="Bento P."/>
            <person name="Noel B."/>
            <person name="Labadie K."/>
            <person name="Alberti A."/>
            <person name="Charles M."/>
            <person name="Arnaud D."/>
            <person name="Guo H."/>
            <person name="Daviaud C."/>
            <person name="Alamery S."/>
            <person name="Jabbari K."/>
            <person name="Zhao M."/>
            <person name="Edger P.P."/>
            <person name="Chelaifa H."/>
            <person name="Tack D."/>
            <person name="Lassalle G."/>
            <person name="Mestiri I."/>
            <person name="Schnel N."/>
            <person name="Le Paslier M.C."/>
            <person name="Fan G."/>
            <person name="Renault V."/>
            <person name="Bayer P.E."/>
            <person name="Golicz A.A."/>
            <person name="Manoli S."/>
            <person name="Lee T.H."/>
            <person name="Thi V.H."/>
            <person name="Chalabi S."/>
            <person name="Hu Q."/>
            <person name="Fan C."/>
            <person name="Tollenaere R."/>
            <person name="Lu Y."/>
            <person name="Battail C."/>
            <person name="Shen J."/>
            <person name="Sidebottom C.H."/>
            <person name="Wang X."/>
            <person name="Canaguier A."/>
            <person name="Chauveau A."/>
            <person name="Berard A."/>
            <person name="Deniot G."/>
            <person name="Guan M."/>
            <person name="Liu Z."/>
            <person name="Sun F."/>
            <person name="Lim Y.P."/>
            <person name="Lyons E."/>
            <person name="Town C.D."/>
            <person name="Bancroft I."/>
            <person name="Wang X."/>
            <person name="Meng J."/>
            <person name="Ma J."/>
            <person name="Pires J.C."/>
            <person name="King G.J."/>
            <person name="Brunel D."/>
            <person name="Delourme R."/>
            <person name="Renard M."/>
            <person name="Aury J.M."/>
            <person name="Adams K.L."/>
            <person name="Batley J."/>
            <person name="Snowdon R.J."/>
            <person name="Tost J."/>
            <person name="Edwards D."/>
            <person name="Zhou Y."/>
            <person name="Hua W."/>
            <person name="Sharpe A.G."/>
            <person name="Paterson A.H."/>
            <person name="Guan C."/>
            <person name="Wincker P."/>
        </authorList>
    </citation>
    <scope>NUCLEOTIDE SEQUENCE [LARGE SCALE GENOMIC DNA]</scope>
    <source>
        <strain evidence="2">cv. Darmor-bzh</strain>
    </source>
</reference>
<keyword evidence="2" id="KW-1185">Reference proteome</keyword>
<protein>
    <submittedName>
        <fullName evidence="1">BnaC08g47420D protein</fullName>
    </submittedName>
</protein>
<organism evidence="1 2">
    <name type="scientific">Brassica napus</name>
    <name type="common">Rape</name>
    <dbReference type="NCBI Taxonomy" id="3708"/>
    <lineage>
        <taxon>Eukaryota</taxon>
        <taxon>Viridiplantae</taxon>
        <taxon>Streptophyta</taxon>
        <taxon>Embryophyta</taxon>
        <taxon>Tracheophyta</taxon>
        <taxon>Spermatophyta</taxon>
        <taxon>Magnoliopsida</taxon>
        <taxon>eudicotyledons</taxon>
        <taxon>Gunneridae</taxon>
        <taxon>Pentapetalae</taxon>
        <taxon>rosids</taxon>
        <taxon>malvids</taxon>
        <taxon>Brassicales</taxon>
        <taxon>Brassicaceae</taxon>
        <taxon>Brassiceae</taxon>
        <taxon>Brassica</taxon>
    </lineage>
</organism>
<proteinExistence type="predicted"/>
<dbReference type="AlphaFoldDB" id="A0A078JUC4"/>
<accession>A0A078JUC4</accession>
<name>A0A078JUC4_BRANA</name>
<evidence type="ECO:0000313" key="2">
    <source>
        <dbReference type="Proteomes" id="UP000028999"/>
    </source>
</evidence>
<dbReference type="EMBL" id="LK041031">
    <property type="protein sequence ID" value="CDY70055.1"/>
    <property type="molecule type" value="Genomic_DNA"/>
</dbReference>
<sequence length="87" mass="10524">MCLFLNSHVKVGTLLNPLHFMGVNFRFYKHHLLFCNQWRVTRSTWMLYVMLCLWCYCRSLRAKYNLEVESGSDIQTCVLTFFDEKYI</sequence>
<dbReference type="Proteomes" id="UP000028999">
    <property type="component" value="Unassembled WGS sequence"/>
</dbReference>